<reference evidence="1 2" key="1">
    <citation type="submission" date="2019-06" db="EMBL/GenBank/DDBJ databases">
        <authorList>
            <person name="English H.B."/>
            <person name="Hanline L.C."/>
            <person name="Salsman M.A."/>
            <person name="Wilgus G.V."/>
            <person name="Purks T."/>
            <person name="Korey C.A."/>
            <person name="Delesalle V.A."/>
            <person name="Garlena R.A."/>
            <person name="Russell D.A."/>
            <person name="Pope W.H."/>
            <person name="Jacobs-Sera D."/>
            <person name="Hatfull G.F."/>
        </authorList>
    </citation>
    <scope>NUCLEOTIDE SEQUENCE [LARGE SCALE GENOMIC DNA]</scope>
</reference>
<gene>
    <name evidence="1" type="primary">46</name>
    <name evidence="1" type="ORF">SEA_PURKY_46</name>
</gene>
<dbReference type="GeneID" id="60336891"/>
<dbReference type="Pfam" id="PF23851">
    <property type="entry name" value="DUF7214"/>
    <property type="match status" value="1"/>
</dbReference>
<name>A0A514TWS7_9CAUD</name>
<dbReference type="RefSeq" id="YP_009965169.1">
    <property type="nucleotide sequence ID" value="NC_051739.1"/>
</dbReference>
<sequence>MGENSITISRDVSSSGLSRIRARGEHGTLAMALGVRDYTQIGERYTWQIAVVTSPRDLPEPMTYPRVDTAADAEKWVRYLAELLLRAQQVEAVPE</sequence>
<dbReference type="KEGG" id="vg:60336891"/>
<evidence type="ECO:0000313" key="1">
    <source>
        <dbReference type="EMBL" id="QDK01150.1"/>
    </source>
</evidence>
<proteinExistence type="predicted"/>
<evidence type="ECO:0000313" key="2">
    <source>
        <dbReference type="Proteomes" id="UP000320930"/>
    </source>
</evidence>
<dbReference type="InterPro" id="IPR055638">
    <property type="entry name" value="DUF7214"/>
</dbReference>
<keyword evidence="2" id="KW-1185">Reference proteome</keyword>
<protein>
    <submittedName>
        <fullName evidence="1">Uncharacterized protein</fullName>
    </submittedName>
</protein>
<dbReference type="Proteomes" id="UP000320930">
    <property type="component" value="Segment"/>
</dbReference>
<dbReference type="EMBL" id="MN096355">
    <property type="protein sequence ID" value="QDK01150.1"/>
    <property type="molecule type" value="Genomic_DNA"/>
</dbReference>
<accession>A0A514TWS7</accession>
<organism evidence="1 2">
    <name type="scientific">Mycobacterium phage Purky</name>
    <dbReference type="NCBI Taxonomy" id="2593351"/>
    <lineage>
        <taxon>Viruses</taxon>
        <taxon>Duplodnaviria</taxon>
        <taxon>Heunggongvirae</taxon>
        <taxon>Uroviricota</taxon>
        <taxon>Caudoviricetes</taxon>
        <taxon>Pclasvirinae</taxon>
        <taxon>Purkyvirus</taxon>
        <taxon>Purkyvirus purky</taxon>
    </lineage>
</organism>